<dbReference type="OMA" id="SIAIHYY"/>
<protein>
    <submittedName>
        <fullName evidence="3">Glycoside hydrolase family 128 protein</fullName>
    </submittedName>
</protein>
<dbReference type="Proteomes" id="UP000027361">
    <property type="component" value="Unassembled WGS sequence"/>
</dbReference>
<dbReference type="Pfam" id="PF11790">
    <property type="entry name" value="Glyco_hydro_cc"/>
    <property type="match status" value="1"/>
</dbReference>
<feature type="domain" description="Asl1-like glycosyl hydrolase catalytic" evidence="2">
    <location>
        <begin position="41"/>
        <end position="270"/>
    </location>
</feature>
<dbReference type="Gene3D" id="3.20.20.80">
    <property type="entry name" value="Glycosidases"/>
    <property type="match status" value="1"/>
</dbReference>
<feature type="non-terminal residue" evidence="3">
    <location>
        <position position="271"/>
    </location>
</feature>
<evidence type="ECO:0000313" key="3">
    <source>
        <dbReference type="EMBL" id="KDN43784.1"/>
    </source>
</evidence>
<sequence>SSSSRHRHNSTGASSSSHRFSSKGNKNGLCWANGPYVDVGKFKKSMSWLYSWSASMPLKDGKWWLPDDIQYFPMLWGKERKRIAEWKKHVLNDRHARQNKAKVAMGPNEVNQVGQGKMTPAEACDLYRKYIIPLKDEDGWYLIGPSTTSAPDGKKWTKEFKKSCPDVYRKIDADAVHYYGTNPDTAIKYIKDWHQTFGKDIWITEIGCMNFDGSGPPTLGQAYDFLKRTSNFADDADYVKGYAYYAVLEKLNINPVNRLSTVTGNPTDLFK</sequence>
<dbReference type="GO" id="GO:0071966">
    <property type="term" value="P:fungal-type cell wall polysaccharide metabolic process"/>
    <property type="evidence" value="ECO:0007669"/>
    <property type="project" value="TreeGrafter"/>
</dbReference>
<comment type="caution">
    <text evidence="3">The sequence shown here is derived from an EMBL/GenBank/DDBJ whole genome shotgun (WGS) entry which is preliminary data.</text>
</comment>
<dbReference type="GeneID" id="25262064"/>
<accession>A0A066VY98</accession>
<dbReference type="InterPro" id="IPR024655">
    <property type="entry name" value="Asl1_glyco_hydro_catalytic"/>
</dbReference>
<dbReference type="PANTHER" id="PTHR34154">
    <property type="entry name" value="ALKALI-SENSITIVE LINKAGE PROTEIN 1"/>
    <property type="match status" value="1"/>
</dbReference>
<dbReference type="InterPro" id="IPR017853">
    <property type="entry name" value="GH"/>
</dbReference>
<keyword evidence="4" id="KW-1185">Reference proteome</keyword>
<dbReference type="HOGENOM" id="CLU_040908_6_2_1"/>
<reference evidence="3 4" key="1">
    <citation type="submission" date="2014-05" db="EMBL/GenBank/DDBJ databases">
        <title>Draft genome sequence of a rare smut relative, Tilletiaria anomala UBC 951.</title>
        <authorList>
            <consortium name="DOE Joint Genome Institute"/>
            <person name="Toome M."/>
            <person name="Kuo A."/>
            <person name="Henrissat B."/>
            <person name="Lipzen A."/>
            <person name="Tritt A."/>
            <person name="Yoshinaga Y."/>
            <person name="Zane M."/>
            <person name="Barry K."/>
            <person name="Grigoriev I.V."/>
            <person name="Spatafora J.W."/>
            <person name="Aimea M.C."/>
        </authorList>
    </citation>
    <scope>NUCLEOTIDE SEQUENCE [LARGE SCALE GENOMIC DNA]</scope>
    <source>
        <strain evidence="3 4">UBC 951</strain>
    </source>
</reference>
<dbReference type="InParanoid" id="A0A066VY98"/>
<dbReference type="GO" id="GO:0009277">
    <property type="term" value="C:fungal-type cell wall"/>
    <property type="evidence" value="ECO:0007669"/>
    <property type="project" value="TreeGrafter"/>
</dbReference>
<dbReference type="RefSeq" id="XP_013242499.1">
    <property type="nucleotide sequence ID" value="XM_013387045.1"/>
</dbReference>
<dbReference type="PANTHER" id="PTHR34154:SF3">
    <property type="entry name" value="ALKALI-SENSITIVE LINKAGE PROTEIN 1"/>
    <property type="match status" value="1"/>
</dbReference>
<evidence type="ECO:0000256" key="1">
    <source>
        <dbReference type="SAM" id="MobiDB-lite"/>
    </source>
</evidence>
<feature type="region of interest" description="Disordered" evidence="1">
    <location>
        <begin position="1"/>
        <end position="24"/>
    </location>
</feature>
<dbReference type="InterPro" id="IPR053183">
    <property type="entry name" value="ASL1"/>
</dbReference>
<name>A0A066VY98_TILAU</name>
<dbReference type="GO" id="GO:0016787">
    <property type="term" value="F:hydrolase activity"/>
    <property type="evidence" value="ECO:0007669"/>
    <property type="project" value="UniProtKB-KW"/>
</dbReference>
<dbReference type="OrthoDB" id="5959761at2759"/>
<gene>
    <name evidence="3" type="ORF">K437DRAFT_209372</name>
</gene>
<proteinExistence type="predicted"/>
<feature type="non-terminal residue" evidence="3">
    <location>
        <position position="1"/>
    </location>
</feature>
<dbReference type="EMBL" id="JMSN01000058">
    <property type="protein sequence ID" value="KDN43784.1"/>
    <property type="molecule type" value="Genomic_DNA"/>
</dbReference>
<evidence type="ECO:0000259" key="2">
    <source>
        <dbReference type="Pfam" id="PF11790"/>
    </source>
</evidence>
<dbReference type="SUPFAM" id="SSF51445">
    <property type="entry name" value="(Trans)glycosidases"/>
    <property type="match status" value="1"/>
</dbReference>
<keyword evidence="3" id="KW-0378">Hydrolase</keyword>
<organism evidence="3 4">
    <name type="scientific">Tilletiaria anomala (strain ATCC 24038 / CBS 436.72 / UBC 951)</name>
    <dbReference type="NCBI Taxonomy" id="1037660"/>
    <lineage>
        <taxon>Eukaryota</taxon>
        <taxon>Fungi</taxon>
        <taxon>Dikarya</taxon>
        <taxon>Basidiomycota</taxon>
        <taxon>Ustilaginomycotina</taxon>
        <taxon>Exobasidiomycetes</taxon>
        <taxon>Georgefischeriales</taxon>
        <taxon>Tilletiariaceae</taxon>
        <taxon>Tilletiaria</taxon>
    </lineage>
</organism>
<evidence type="ECO:0000313" key="4">
    <source>
        <dbReference type="Proteomes" id="UP000027361"/>
    </source>
</evidence>
<dbReference type="AlphaFoldDB" id="A0A066VY98"/>
<dbReference type="STRING" id="1037660.A0A066VY98"/>
<feature type="compositionally biased region" description="Polar residues" evidence="1">
    <location>
        <begin position="10"/>
        <end position="24"/>
    </location>
</feature>